<sequence>MTSTHRHAWLRRTSAVLVLAAATVFGTATPALAHDELRSATPAQGATLTTAPDTARLQFSAALDPQFVSTAVTTPDGRRWEAGATRVEGSTVVVPLQTAVPAGTYTVAYRVTSQDGHPITGGLTYQVTTSSEVTTTPSAAAAPTTAQAAPLTPAAESQDRGMPVWPWLLGAVLLLLAAAGVIIRRVAR</sequence>
<keyword evidence="6" id="KW-0472">Membrane</keyword>
<dbReference type="EMBL" id="CP002593">
    <property type="protein sequence ID" value="AEA26528.1"/>
    <property type="molecule type" value="Genomic_DNA"/>
</dbReference>
<evidence type="ECO:0000256" key="2">
    <source>
        <dbReference type="ARBA" id="ARBA00022723"/>
    </source>
</evidence>
<dbReference type="GO" id="GO:0030313">
    <property type="term" value="C:cell envelope"/>
    <property type="evidence" value="ECO:0007669"/>
    <property type="project" value="UniProtKB-SubCell"/>
</dbReference>
<evidence type="ECO:0000256" key="3">
    <source>
        <dbReference type="ARBA" id="ARBA00022729"/>
    </source>
</evidence>
<keyword evidence="4" id="KW-0186">Copper</keyword>
<evidence type="ECO:0000313" key="9">
    <source>
        <dbReference type="EMBL" id="AEA26528.1"/>
    </source>
</evidence>
<evidence type="ECO:0000256" key="5">
    <source>
        <dbReference type="SAM" id="MobiDB-lite"/>
    </source>
</evidence>
<dbReference type="SUPFAM" id="SSF81296">
    <property type="entry name" value="E set domains"/>
    <property type="match status" value="1"/>
</dbReference>
<dbReference type="eggNOG" id="COG2372">
    <property type="taxonomic scope" value="Bacteria"/>
</dbReference>
<dbReference type="GO" id="GO:0005886">
    <property type="term" value="C:plasma membrane"/>
    <property type="evidence" value="ECO:0007669"/>
    <property type="project" value="TreeGrafter"/>
</dbReference>
<evidence type="ECO:0000256" key="6">
    <source>
        <dbReference type="SAM" id="Phobius"/>
    </source>
</evidence>
<feature type="chain" id="PRO_5003306804" evidence="7">
    <location>
        <begin position="34"/>
        <end position="188"/>
    </location>
</feature>
<evidence type="ECO:0000256" key="7">
    <source>
        <dbReference type="SAM" id="SignalP"/>
    </source>
</evidence>
<dbReference type="InterPro" id="IPR014755">
    <property type="entry name" value="Cu-Rt/internalin_Ig-like"/>
</dbReference>
<keyword evidence="6" id="KW-1133">Transmembrane helix</keyword>
<dbReference type="OrthoDB" id="5242236at2"/>
<evidence type="ECO:0000259" key="8">
    <source>
        <dbReference type="Pfam" id="PF04234"/>
    </source>
</evidence>
<feature type="domain" description="CopC" evidence="8">
    <location>
        <begin position="34"/>
        <end position="127"/>
    </location>
</feature>
<dbReference type="InterPro" id="IPR007348">
    <property type="entry name" value="CopC_dom"/>
</dbReference>
<evidence type="ECO:0000256" key="4">
    <source>
        <dbReference type="ARBA" id="ARBA00023008"/>
    </source>
</evidence>
<feature type="region of interest" description="Disordered" evidence="5">
    <location>
        <begin position="134"/>
        <end position="156"/>
    </location>
</feature>
<evidence type="ECO:0000313" key="10">
    <source>
        <dbReference type="Proteomes" id="UP000007809"/>
    </source>
</evidence>
<gene>
    <name evidence="9" type="ordered locus">Psed_4370</name>
</gene>
<dbReference type="InterPro" id="IPR032694">
    <property type="entry name" value="CopC/D"/>
</dbReference>
<dbReference type="AlphaFoldDB" id="F4CXF4"/>
<dbReference type="GO" id="GO:0006825">
    <property type="term" value="P:copper ion transport"/>
    <property type="evidence" value="ECO:0007669"/>
    <property type="project" value="InterPro"/>
</dbReference>
<keyword evidence="10" id="KW-1185">Reference proteome</keyword>
<dbReference type="PANTHER" id="PTHR34820:SF4">
    <property type="entry name" value="INNER MEMBRANE PROTEIN YEBZ"/>
    <property type="match status" value="1"/>
</dbReference>
<dbReference type="STRING" id="675635.Psed_4370"/>
<dbReference type="GO" id="GO:0046688">
    <property type="term" value="P:response to copper ion"/>
    <property type="evidence" value="ECO:0007669"/>
    <property type="project" value="InterPro"/>
</dbReference>
<reference evidence="9 10" key="1">
    <citation type="journal article" date="2011" name="J. Bacteriol.">
        <title>Genome sequence of the 1,4-dioxane-degrading Pseudonocardia dioxanivorans strain CB1190.</title>
        <authorList>
            <person name="Sales C.M."/>
            <person name="Mahendra S."/>
            <person name="Grostern A."/>
            <person name="Parales R.E."/>
            <person name="Goodwin L.A."/>
            <person name="Woyke T."/>
            <person name="Nolan M."/>
            <person name="Lapidus A."/>
            <person name="Chertkov O."/>
            <person name="Ovchinnikova G."/>
            <person name="Sczyrba A."/>
            <person name="Alvarez-Cohen L."/>
        </authorList>
    </citation>
    <scope>NUCLEOTIDE SEQUENCE [LARGE SCALE GENOMIC DNA]</scope>
    <source>
        <strain evidence="10">ATCC 55486 / DSM 44775 / JCM 13855 / CB1190</strain>
    </source>
</reference>
<feature type="signal peptide" evidence="7">
    <location>
        <begin position="1"/>
        <end position="33"/>
    </location>
</feature>
<keyword evidence="6" id="KW-0812">Transmembrane</keyword>
<feature type="transmembrane region" description="Helical" evidence="6">
    <location>
        <begin position="164"/>
        <end position="183"/>
    </location>
</feature>
<keyword evidence="2" id="KW-0479">Metal-binding</keyword>
<dbReference type="GO" id="GO:0005507">
    <property type="term" value="F:copper ion binding"/>
    <property type="evidence" value="ECO:0007669"/>
    <property type="project" value="InterPro"/>
</dbReference>
<evidence type="ECO:0000256" key="1">
    <source>
        <dbReference type="ARBA" id="ARBA00004196"/>
    </source>
</evidence>
<dbReference type="InterPro" id="IPR014756">
    <property type="entry name" value="Ig_E-set"/>
</dbReference>
<dbReference type="PANTHER" id="PTHR34820">
    <property type="entry name" value="INNER MEMBRANE PROTEIN YEBZ"/>
    <property type="match status" value="1"/>
</dbReference>
<protein>
    <submittedName>
        <fullName evidence="9">Copper resistance protein CopC</fullName>
    </submittedName>
</protein>
<dbReference type="Gene3D" id="2.60.40.1220">
    <property type="match status" value="1"/>
</dbReference>
<accession>F4CXF4</accession>
<dbReference type="Proteomes" id="UP000007809">
    <property type="component" value="Chromosome"/>
</dbReference>
<name>F4CXF4_PSEUX</name>
<keyword evidence="3 7" id="KW-0732">Signal</keyword>
<proteinExistence type="predicted"/>
<organism evidence="9 10">
    <name type="scientific">Pseudonocardia dioxanivorans (strain ATCC 55486 / DSM 44775 / JCM 13855 / CB1190)</name>
    <dbReference type="NCBI Taxonomy" id="675635"/>
    <lineage>
        <taxon>Bacteria</taxon>
        <taxon>Bacillati</taxon>
        <taxon>Actinomycetota</taxon>
        <taxon>Actinomycetes</taxon>
        <taxon>Pseudonocardiales</taxon>
        <taxon>Pseudonocardiaceae</taxon>
        <taxon>Pseudonocardia</taxon>
    </lineage>
</organism>
<dbReference type="Pfam" id="PF04234">
    <property type="entry name" value="CopC"/>
    <property type="match status" value="1"/>
</dbReference>
<dbReference type="HOGENOM" id="CLU_087859_0_1_11"/>
<dbReference type="KEGG" id="pdx:Psed_4370"/>
<comment type="subcellular location">
    <subcellularLocation>
        <location evidence="1">Cell envelope</location>
    </subcellularLocation>
</comment>
<dbReference type="GO" id="GO:0042597">
    <property type="term" value="C:periplasmic space"/>
    <property type="evidence" value="ECO:0007669"/>
    <property type="project" value="InterPro"/>
</dbReference>
<dbReference type="RefSeq" id="WP_013676442.1">
    <property type="nucleotide sequence ID" value="NC_015312.1"/>
</dbReference>